<dbReference type="Proteomes" id="UP000288805">
    <property type="component" value="Unassembled WGS sequence"/>
</dbReference>
<feature type="region of interest" description="Disordered" evidence="3">
    <location>
        <begin position="226"/>
        <end position="246"/>
    </location>
</feature>
<evidence type="ECO:0000259" key="4">
    <source>
        <dbReference type="PROSITE" id="PS50936"/>
    </source>
</evidence>
<proteinExistence type="predicted"/>
<evidence type="ECO:0000256" key="2">
    <source>
        <dbReference type="ARBA" id="ARBA00023134"/>
    </source>
</evidence>
<dbReference type="InterPro" id="IPR004881">
    <property type="entry name" value="Ribosome_biogen_GTPase_RsgA"/>
</dbReference>
<evidence type="ECO:0000256" key="1">
    <source>
        <dbReference type="ARBA" id="ARBA00022741"/>
    </source>
</evidence>
<evidence type="ECO:0000256" key="3">
    <source>
        <dbReference type="SAM" id="MobiDB-lite"/>
    </source>
</evidence>
<dbReference type="PROSITE" id="PS50936">
    <property type="entry name" value="ENGC_GTPASE"/>
    <property type="match status" value="1"/>
</dbReference>
<dbReference type="InterPro" id="IPR010914">
    <property type="entry name" value="RsgA_GTPase_dom"/>
</dbReference>
<dbReference type="Pfam" id="PF03193">
    <property type="entry name" value="RsgA_GTPase"/>
    <property type="match status" value="1"/>
</dbReference>
<dbReference type="EMBL" id="QGNW01000088">
    <property type="protein sequence ID" value="RVW99321.1"/>
    <property type="molecule type" value="Genomic_DNA"/>
</dbReference>
<keyword evidence="2" id="KW-0342">GTP-binding</keyword>
<dbReference type="PANTHER" id="PTHR32120">
    <property type="entry name" value="SMALL RIBOSOMAL SUBUNIT BIOGENESIS GTPASE RSGA"/>
    <property type="match status" value="1"/>
</dbReference>
<protein>
    <submittedName>
        <fullName evidence="6">Small ribosomal subunit biogenesis GTPase RsgA 1, mitochondrial</fullName>
    </submittedName>
</protein>
<comment type="caution">
    <text evidence="6">The sequence shown here is derived from an EMBL/GenBank/DDBJ whole genome shotgun (WGS) entry which is preliminary data.</text>
</comment>
<sequence length="289" mass="32611">MAYADTSCLESRLRSWGYGPVFCSVESKFGLDTLAFSLREQTTVIVGPSGVGKSSLINALRSNHPLINVSSEENNWFDSVVLRMHHFQILGSKLLEEQRVGEVSVRSGRGKHTTRHVSLLPLSGGGYLADTPGFNQPSLLKVTTQSLAKTFPEIRKLLSANEPEKCSFNDCLHLGEPGCVVKGDWERYPYYFQLLDEIKIREEFQLRTLGTKREGDVRYKTGDMGVKQAEPRLEPKKHRRQSRKRMNQSILDELDDLDDDDSLLDAEEVTSTWLKVEFQVFSAAVNVNV</sequence>
<dbReference type="InterPro" id="IPR030378">
    <property type="entry name" value="G_CP_dom"/>
</dbReference>
<gene>
    <name evidence="6" type="primary">rsgA_1</name>
    <name evidence="6" type="ORF">CK203_030644</name>
</gene>
<dbReference type="GO" id="GO:0003924">
    <property type="term" value="F:GTPase activity"/>
    <property type="evidence" value="ECO:0007669"/>
    <property type="project" value="InterPro"/>
</dbReference>
<evidence type="ECO:0000313" key="7">
    <source>
        <dbReference type="Proteomes" id="UP000288805"/>
    </source>
</evidence>
<reference evidence="6 7" key="1">
    <citation type="journal article" date="2018" name="PLoS Genet.">
        <title>Population sequencing reveals clonal diversity and ancestral inbreeding in the grapevine cultivar Chardonnay.</title>
        <authorList>
            <person name="Roach M.J."/>
            <person name="Johnson D.L."/>
            <person name="Bohlmann J."/>
            <person name="van Vuuren H.J."/>
            <person name="Jones S.J."/>
            <person name="Pretorius I.S."/>
            <person name="Schmidt S.A."/>
            <person name="Borneman A.R."/>
        </authorList>
    </citation>
    <scope>NUCLEOTIDE SEQUENCE [LARGE SCALE GENOMIC DNA]</scope>
    <source>
        <strain evidence="7">cv. Chardonnay</strain>
        <tissue evidence="6">Leaf</tissue>
    </source>
</reference>
<evidence type="ECO:0000313" key="6">
    <source>
        <dbReference type="EMBL" id="RVW99321.1"/>
    </source>
</evidence>
<feature type="domain" description="CP-type G" evidence="5">
    <location>
        <begin position="1"/>
        <end position="137"/>
    </location>
</feature>
<dbReference type="PROSITE" id="PS51721">
    <property type="entry name" value="G_CP"/>
    <property type="match status" value="1"/>
</dbReference>
<accession>A0A438IRL5</accession>
<dbReference type="Gene3D" id="1.10.40.50">
    <property type="entry name" value="Probable gtpase engc, domain 3"/>
    <property type="match status" value="1"/>
</dbReference>
<dbReference type="AlphaFoldDB" id="A0A438IRL5"/>
<name>A0A438IRL5_VITVI</name>
<dbReference type="PANTHER" id="PTHR32120:SF11">
    <property type="entry name" value="SMALL RIBOSOMAL SUBUNIT BIOGENESIS GTPASE RSGA 1, MITOCHONDRIAL-RELATED"/>
    <property type="match status" value="1"/>
</dbReference>
<dbReference type="Gene3D" id="3.40.50.300">
    <property type="entry name" value="P-loop containing nucleotide triphosphate hydrolases"/>
    <property type="match status" value="1"/>
</dbReference>
<keyword evidence="1" id="KW-0547">Nucleotide-binding</keyword>
<dbReference type="SUPFAM" id="SSF52540">
    <property type="entry name" value="P-loop containing nucleoside triphosphate hydrolases"/>
    <property type="match status" value="1"/>
</dbReference>
<evidence type="ECO:0000259" key="5">
    <source>
        <dbReference type="PROSITE" id="PS51721"/>
    </source>
</evidence>
<feature type="compositionally biased region" description="Basic residues" evidence="3">
    <location>
        <begin position="235"/>
        <end position="246"/>
    </location>
</feature>
<dbReference type="InterPro" id="IPR027417">
    <property type="entry name" value="P-loop_NTPase"/>
</dbReference>
<feature type="domain" description="EngC GTPase" evidence="4">
    <location>
        <begin position="1"/>
        <end position="135"/>
    </location>
</feature>
<organism evidence="6 7">
    <name type="scientific">Vitis vinifera</name>
    <name type="common">Grape</name>
    <dbReference type="NCBI Taxonomy" id="29760"/>
    <lineage>
        <taxon>Eukaryota</taxon>
        <taxon>Viridiplantae</taxon>
        <taxon>Streptophyta</taxon>
        <taxon>Embryophyta</taxon>
        <taxon>Tracheophyta</taxon>
        <taxon>Spermatophyta</taxon>
        <taxon>Magnoliopsida</taxon>
        <taxon>eudicotyledons</taxon>
        <taxon>Gunneridae</taxon>
        <taxon>Pentapetalae</taxon>
        <taxon>rosids</taxon>
        <taxon>Vitales</taxon>
        <taxon>Vitaceae</taxon>
        <taxon>Viteae</taxon>
        <taxon>Vitis</taxon>
    </lineage>
</organism>
<dbReference type="GO" id="GO:0005525">
    <property type="term" value="F:GTP binding"/>
    <property type="evidence" value="ECO:0007669"/>
    <property type="project" value="UniProtKB-KW"/>
</dbReference>